<gene>
    <name evidence="7" type="ORF">EIN_323100</name>
</gene>
<dbReference type="AlphaFoldDB" id="L7FLD9"/>
<proteinExistence type="predicted"/>
<evidence type="ECO:0000256" key="2">
    <source>
        <dbReference type="ARBA" id="ARBA00022741"/>
    </source>
</evidence>
<name>L7FLD9_ENTIV</name>
<feature type="domain" description="Protein kinase" evidence="6">
    <location>
        <begin position="673"/>
        <end position="937"/>
    </location>
</feature>
<dbReference type="SUPFAM" id="SSF56112">
    <property type="entry name" value="Protein kinase-like (PK-like)"/>
    <property type="match status" value="1"/>
</dbReference>
<dbReference type="EC" id="2.7.10.2" evidence="7"/>
<dbReference type="OrthoDB" id="339325at2759"/>
<organism evidence="7 8">
    <name type="scientific">Entamoeba invadens IP1</name>
    <dbReference type="NCBI Taxonomy" id="370355"/>
    <lineage>
        <taxon>Eukaryota</taxon>
        <taxon>Amoebozoa</taxon>
        <taxon>Evosea</taxon>
        <taxon>Archamoebae</taxon>
        <taxon>Mastigamoebida</taxon>
        <taxon>Entamoebidae</taxon>
        <taxon>Entamoeba</taxon>
    </lineage>
</organism>
<evidence type="ECO:0000313" key="7">
    <source>
        <dbReference type="EMBL" id="ELP88593.1"/>
    </source>
</evidence>
<dbReference type="SMART" id="SM00220">
    <property type="entry name" value="S_TKc"/>
    <property type="match status" value="1"/>
</dbReference>
<keyword evidence="3 4" id="KW-0067">ATP-binding</keyword>
<dbReference type="InterPro" id="IPR000719">
    <property type="entry name" value="Prot_kinase_dom"/>
</dbReference>
<dbReference type="PANTHER" id="PTHR45756:SF1">
    <property type="entry name" value="PROTEIN KINASE DOMAIN CONTAINING PROTEIN"/>
    <property type="match status" value="1"/>
</dbReference>
<keyword evidence="8" id="KW-1185">Reference proteome</keyword>
<dbReference type="Proteomes" id="UP000014680">
    <property type="component" value="Unassembled WGS sequence"/>
</dbReference>
<dbReference type="Pfam" id="PF07714">
    <property type="entry name" value="PK_Tyr_Ser-Thr"/>
    <property type="match status" value="1"/>
</dbReference>
<keyword evidence="2 4" id="KW-0547">Nucleotide-binding</keyword>
<dbReference type="SMART" id="SM00261">
    <property type="entry name" value="FU"/>
    <property type="match status" value="4"/>
</dbReference>
<dbReference type="InterPro" id="IPR011009">
    <property type="entry name" value="Kinase-like_dom_sf"/>
</dbReference>
<dbReference type="EMBL" id="KB206740">
    <property type="protein sequence ID" value="ELP88593.1"/>
    <property type="molecule type" value="Genomic_DNA"/>
</dbReference>
<feature type="transmembrane region" description="Helical" evidence="5">
    <location>
        <begin position="494"/>
        <end position="523"/>
    </location>
</feature>
<dbReference type="Gene3D" id="3.30.200.20">
    <property type="entry name" value="Phosphorylase Kinase, domain 1"/>
    <property type="match status" value="1"/>
</dbReference>
<keyword evidence="1" id="KW-0723">Serine/threonine-protein kinase</keyword>
<keyword evidence="5" id="KW-0812">Transmembrane</keyword>
<dbReference type="GeneID" id="14887577"/>
<dbReference type="InterPro" id="IPR009030">
    <property type="entry name" value="Growth_fac_rcpt_cys_sf"/>
</dbReference>
<dbReference type="InterPro" id="IPR017441">
    <property type="entry name" value="Protein_kinase_ATP_BS"/>
</dbReference>
<dbReference type="GO" id="GO:0004715">
    <property type="term" value="F:non-membrane spanning protein tyrosine kinase activity"/>
    <property type="evidence" value="ECO:0007669"/>
    <property type="project" value="UniProtKB-EC"/>
</dbReference>
<keyword evidence="7" id="KW-0418">Kinase</keyword>
<dbReference type="KEGG" id="eiv:EIN_323100"/>
<sequence>MKMVSCNCSYQISVNSDCQSAVSKCKYQKNYKNQMECIQCEDKYVFNDNICQNVANISTRNNVVYQCENGNYLNENNQCVKCTDNSLICINYNSNTIIMTCVKNKVYDVETMSCIGDNNCLKYSKDYCSQCVDVNMELKYGKCSVCSIPNCKCCEGGKCKKCNEKYVIQPNGFCVEQSEVGCVKADGLFCLQCNEGFNPIETLNKEGKYDFCIPISQSQIADCKYSLISKSICVECLDSFNLKGGNCSENFDDIDDDVTNTKQVIKGVEVSCFTRNNKGCERCSSGYYNINSECEMCSNHCDNCYNTTYCLTCDPQYYLSSTFTCEPLDNLFTKYELTLPTGGGCVICKDQYYKQKTDCISCDESCGTCVDGTSCLTCQNQYFKFSGSENKLCVSYDNLTNCETKTPIGCVKCENGYFLDNYICKSCSDNCISCDNDQNCKICVENDYVLVDSQCVNYKNIEFCLSAYNSKCTECEGFHKPSDVGDYCVKETNYGLVVGVPLSVTFVIIVFIVAIIVIVISMIQKKKQKKKEKNICNFKMSRSNIEMVKLSANLVSNKTTLKFDLDNNDPLKVDIETRDLLCIGNVTKSNLKVQFSVIEGCDYYEIRSVPPLVTLKPGYACEFEIFIKPLCTCVTKEHVAITSLNIATGVIENAKVEMEIETEQTTKLNYRENIEDEKLGEGSFGIVFKGQYRGVCVAIKKMKQLDNYESGLEEFEKEVAMLDKFRCDYIIHFYGAVFIPSKVCMVTEFAAFGSLQDLIKHKKSDEVDMKLRMKFLLDAAKGIQYLHENGILHRDIKPDNFLVLSLDVNEIVNAKLTDFGSSRNVNMLQTNMTFTKGVGTPIYMAPEILKQDKYKKSADIYSFAITMFETISWREAFPKSEFKYPWKIPDFVNGGNRLQKIDCMTDEQYELISNCWAHNKEDRITIEAAKEKLEILLK</sequence>
<keyword evidence="5" id="KW-1133">Transmembrane helix</keyword>
<evidence type="ECO:0000259" key="6">
    <source>
        <dbReference type="PROSITE" id="PS50011"/>
    </source>
</evidence>
<dbReference type="PROSITE" id="PS50011">
    <property type="entry name" value="PROTEIN_KINASE_DOM"/>
    <property type="match status" value="1"/>
</dbReference>
<reference evidence="7 8" key="1">
    <citation type="submission" date="2012-10" db="EMBL/GenBank/DDBJ databases">
        <authorList>
            <person name="Zafar N."/>
            <person name="Inman J."/>
            <person name="Hall N."/>
            <person name="Lorenzi H."/>
            <person name="Caler E."/>
        </authorList>
    </citation>
    <scope>NUCLEOTIDE SEQUENCE [LARGE SCALE GENOMIC DNA]</scope>
    <source>
        <strain evidence="7 8">IP1</strain>
    </source>
</reference>
<dbReference type="InterPro" id="IPR001245">
    <property type="entry name" value="Ser-Thr/Tyr_kinase_cat_dom"/>
</dbReference>
<dbReference type="PROSITE" id="PS00107">
    <property type="entry name" value="PROTEIN_KINASE_ATP"/>
    <property type="match status" value="1"/>
</dbReference>
<evidence type="ECO:0000256" key="1">
    <source>
        <dbReference type="ARBA" id="ARBA00022527"/>
    </source>
</evidence>
<evidence type="ECO:0000256" key="4">
    <source>
        <dbReference type="PROSITE-ProRule" id="PRU10141"/>
    </source>
</evidence>
<keyword evidence="5" id="KW-0472">Membrane</keyword>
<evidence type="ECO:0000256" key="3">
    <source>
        <dbReference type="ARBA" id="ARBA00022840"/>
    </source>
</evidence>
<dbReference type="VEuPathDB" id="AmoebaDB:EIN_323100"/>
<dbReference type="InterPro" id="IPR053215">
    <property type="entry name" value="TKL_Ser/Thr_kinase"/>
</dbReference>
<accession>L7FLD9</accession>
<dbReference type="GO" id="GO:0005524">
    <property type="term" value="F:ATP binding"/>
    <property type="evidence" value="ECO:0007669"/>
    <property type="project" value="UniProtKB-UniRule"/>
</dbReference>
<evidence type="ECO:0000313" key="8">
    <source>
        <dbReference type="Proteomes" id="UP000014680"/>
    </source>
</evidence>
<evidence type="ECO:0000256" key="5">
    <source>
        <dbReference type="SAM" id="Phobius"/>
    </source>
</evidence>
<protein>
    <submittedName>
        <fullName evidence="7">Protein serine/threonine kinase, putative</fullName>
        <ecNumber evidence="7">2.7.10.2</ecNumber>
    </submittedName>
</protein>
<dbReference type="PROSITE" id="PS00108">
    <property type="entry name" value="PROTEIN_KINASE_ST"/>
    <property type="match status" value="1"/>
</dbReference>
<dbReference type="InterPro" id="IPR008271">
    <property type="entry name" value="Ser/Thr_kinase_AS"/>
</dbReference>
<dbReference type="SUPFAM" id="SSF57184">
    <property type="entry name" value="Growth factor receptor domain"/>
    <property type="match status" value="2"/>
</dbReference>
<feature type="binding site" evidence="4">
    <location>
        <position position="701"/>
    </location>
    <ligand>
        <name>ATP</name>
        <dbReference type="ChEBI" id="CHEBI:30616"/>
    </ligand>
</feature>
<dbReference type="Gene3D" id="1.10.510.10">
    <property type="entry name" value="Transferase(Phosphotransferase) domain 1"/>
    <property type="match status" value="1"/>
</dbReference>
<dbReference type="PANTHER" id="PTHR45756">
    <property type="entry name" value="PALMITOYLTRANSFERASE"/>
    <property type="match status" value="1"/>
</dbReference>
<dbReference type="InterPro" id="IPR006212">
    <property type="entry name" value="Furin_repeat"/>
</dbReference>
<dbReference type="RefSeq" id="XP_004255364.1">
    <property type="nucleotide sequence ID" value="XM_004255316.1"/>
</dbReference>
<keyword evidence="7" id="KW-0808">Transferase</keyword>